<sequence length="339" mass="37373">MNVSLEALEQEMLKPSAALVNDIAQLDGDIIVLGAGGKMGPDLIKLALNAINAAGVKKKVIGVSRFSDTELLKELTDAGMEAISGDLLDERFLESLPEVPNVMYMAGTKFGTTGNESYTWAMNAYLPGRVAQKFRHSRIVAFSTGNIYPYSPISSGGCSEEQLPAPVGEYGQSCLGRERMFEHFSKQYQTPVLIYRLNYAIDFKYGVLLEIAKSVLEERPIDLATANVNVIWQGDANEVALRAFQHCSSPPKLLNVTGPETLSVEWVAKEFGHLFNKKPTFVNQPQHTALLSNAAECSRLFGYPKTSVKQMIALLAHWLLNGGKVNKKPTHFQEREGKY</sequence>
<accession>A0ABR9XE88</accession>
<dbReference type="Proteomes" id="UP000632774">
    <property type="component" value="Unassembled WGS sequence"/>
</dbReference>
<dbReference type="Pfam" id="PF01370">
    <property type="entry name" value="Epimerase"/>
    <property type="match status" value="1"/>
</dbReference>
<dbReference type="InterPro" id="IPR001509">
    <property type="entry name" value="Epimerase_deHydtase"/>
</dbReference>
<dbReference type="Gene3D" id="3.40.50.720">
    <property type="entry name" value="NAD(P)-binding Rossmann-like Domain"/>
    <property type="match status" value="1"/>
</dbReference>
<evidence type="ECO:0000313" key="2">
    <source>
        <dbReference type="EMBL" id="MBE9665505.1"/>
    </source>
</evidence>
<protein>
    <submittedName>
        <fullName evidence="2">NAD(P)-dependent oxidoreductase</fullName>
    </submittedName>
</protein>
<organism evidence="2 3">
    <name type="scientific">Mucilaginibacter boryungensis</name>
    <dbReference type="NCBI Taxonomy" id="768480"/>
    <lineage>
        <taxon>Bacteria</taxon>
        <taxon>Pseudomonadati</taxon>
        <taxon>Bacteroidota</taxon>
        <taxon>Sphingobacteriia</taxon>
        <taxon>Sphingobacteriales</taxon>
        <taxon>Sphingobacteriaceae</taxon>
        <taxon>Mucilaginibacter</taxon>
    </lineage>
</organism>
<dbReference type="EMBL" id="JADFFM010000001">
    <property type="protein sequence ID" value="MBE9665505.1"/>
    <property type="molecule type" value="Genomic_DNA"/>
</dbReference>
<feature type="domain" description="NAD-dependent epimerase/dehydratase" evidence="1">
    <location>
        <begin position="30"/>
        <end position="197"/>
    </location>
</feature>
<reference evidence="2 3" key="1">
    <citation type="submission" date="2020-10" db="EMBL/GenBank/DDBJ databases">
        <title>Mucilaginibacter mali sp. nov., isolated from rhizosphere soil of apple orchard.</title>
        <authorList>
            <person name="Lee J.-S."/>
            <person name="Kim H.S."/>
            <person name="Kim J.-S."/>
        </authorList>
    </citation>
    <scope>NUCLEOTIDE SEQUENCE [LARGE SCALE GENOMIC DNA]</scope>
    <source>
        <strain evidence="2 3">KCTC 23157</strain>
    </source>
</reference>
<comment type="caution">
    <text evidence="2">The sequence shown here is derived from an EMBL/GenBank/DDBJ whole genome shotgun (WGS) entry which is preliminary data.</text>
</comment>
<gene>
    <name evidence="2" type="ORF">IRJ18_03970</name>
</gene>
<proteinExistence type="predicted"/>
<keyword evidence="3" id="KW-1185">Reference proteome</keyword>
<evidence type="ECO:0000259" key="1">
    <source>
        <dbReference type="Pfam" id="PF01370"/>
    </source>
</evidence>
<name>A0ABR9XE88_9SPHI</name>
<evidence type="ECO:0000313" key="3">
    <source>
        <dbReference type="Proteomes" id="UP000632774"/>
    </source>
</evidence>
<dbReference type="SUPFAM" id="SSF51735">
    <property type="entry name" value="NAD(P)-binding Rossmann-fold domains"/>
    <property type="match status" value="1"/>
</dbReference>
<dbReference type="InterPro" id="IPR036291">
    <property type="entry name" value="NAD(P)-bd_dom_sf"/>
</dbReference>